<dbReference type="GO" id="GO:0008236">
    <property type="term" value="F:serine-type peptidase activity"/>
    <property type="evidence" value="ECO:0007669"/>
    <property type="project" value="UniProtKB-KW"/>
</dbReference>
<evidence type="ECO:0000256" key="5">
    <source>
        <dbReference type="SAM" id="MobiDB-lite"/>
    </source>
</evidence>
<dbReference type="PANTHER" id="PTHR42987">
    <property type="entry name" value="PEPTIDASE S49"/>
    <property type="match status" value="1"/>
</dbReference>
<comment type="caution">
    <text evidence="8">The sequence shown here is derived from an EMBL/GenBank/DDBJ whole genome shotgun (WGS) entry which is preliminary data.</text>
</comment>
<comment type="similarity">
    <text evidence="1">Belongs to the peptidase S49 family.</text>
</comment>
<evidence type="ECO:0000313" key="8">
    <source>
        <dbReference type="EMBL" id="TDG24865.1"/>
    </source>
</evidence>
<dbReference type="AlphaFoldDB" id="A0A4R5MD04"/>
<name>A0A4R5MD04_9BURK</name>
<evidence type="ECO:0000256" key="3">
    <source>
        <dbReference type="ARBA" id="ARBA00022801"/>
    </source>
</evidence>
<keyword evidence="6" id="KW-1133">Transmembrane helix</keyword>
<dbReference type="RefSeq" id="WP_133194695.1">
    <property type="nucleotide sequence ID" value="NZ_JBHUCW010000006.1"/>
</dbReference>
<dbReference type="EMBL" id="SMRP01000003">
    <property type="protein sequence ID" value="TDG24865.1"/>
    <property type="molecule type" value="Genomic_DNA"/>
</dbReference>
<accession>A0A4R5MD04</accession>
<keyword evidence="3" id="KW-0378">Hydrolase</keyword>
<feature type="region of interest" description="Disordered" evidence="5">
    <location>
        <begin position="1"/>
        <end position="32"/>
    </location>
</feature>
<protein>
    <submittedName>
        <fullName evidence="8">S49 family peptidase</fullName>
    </submittedName>
</protein>
<dbReference type="Pfam" id="PF01343">
    <property type="entry name" value="Peptidase_S49"/>
    <property type="match status" value="1"/>
</dbReference>
<dbReference type="CDD" id="cd07023">
    <property type="entry name" value="S49_Sppa_N_C"/>
    <property type="match status" value="1"/>
</dbReference>
<evidence type="ECO:0000259" key="7">
    <source>
        <dbReference type="Pfam" id="PF01343"/>
    </source>
</evidence>
<evidence type="ECO:0000256" key="4">
    <source>
        <dbReference type="ARBA" id="ARBA00022825"/>
    </source>
</evidence>
<dbReference type="SUPFAM" id="SSF52096">
    <property type="entry name" value="ClpP/crotonase"/>
    <property type="match status" value="1"/>
</dbReference>
<evidence type="ECO:0000256" key="2">
    <source>
        <dbReference type="ARBA" id="ARBA00022670"/>
    </source>
</evidence>
<sequence length="341" mass="36438">MSDNLTPDPNEPARRAPAGKSGSANGADGGKPGWEREALERIALAAINEQRAARRWKIFFRFAFLAVLLLIAWSLIDLSGARVDSGGRHTALVTLNGEISSDTQANAEDINSALDSAFDDDGTAGVILHIDSPGGSPVQAGIINDEIHRLRKKYPAIPLYVVVGDMCASGGYYVAAAADKIYVNKASIVGSIGVLMDGFGFTGLMDKLGVQRRLRTSGENKGFYDPFSPDTPKMDAHAQEMLDQIHQQFIDAVKAGRGQRLKDSPDVFSGLFWTGQKSVELGLADGFGDNDYVAREVIKAPDIVDYTVKQGITDRVAKRFGASIGSAAVHSLISGGKVSVR</sequence>
<dbReference type="PANTHER" id="PTHR42987:SF8">
    <property type="entry name" value="PROTEINASE"/>
    <property type="match status" value="1"/>
</dbReference>
<keyword evidence="4" id="KW-0720">Serine protease</keyword>
<evidence type="ECO:0000256" key="6">
    <source>
        <dbReference type="SAM" id="Phobius"/>
    </source>
</evidence>
<keyword evidence="2" id="KW-0645">Protease</keyword>
<feature type="transmembrane region" description="Helical" evidence="6">
    <location>
        <begin position="58"/>
        <end position="76"/>
    </location>
</feature>
<keyword evidence="9" id="KW-1185">Reference proteome</keyword>
<proteinExistence type="inferred from homology"/>
<keyword evidence="6" id="KW-0812">Transmembrane</keyword>
<evidence type="ECO:0000256" key="1">
    <source>
        <dbReference type="ARBA" id="ARBA00008683"/>
    </source>
</evidence>
<gene>
    <name evidence="8" type="ORF">EYW47_10075</name>
</gene>
<evidence type="ECO:0000313" key="9">
    <source>
        <dbReference type="Proteomes" id="UP000295722"/>
    </source>
</evidence>
<keyword evidence="6" id="KW-0472">Membrane</keyword>
<dbReference type="Proteomes" id="UP000295722">
    <property type="component" value="Unassembled WGS sequence"/>
</dbReference>
<dbReference type="InterPro" id="IPR029045">
    <property type="entry name" value="ClpP/crotonase-like_dom_sf"/>
</dbReference>
<dbReference type="GO" id="GO:0006508">
    <property type="term" value="P:proteolysis"/>
    <property type="evidence" value="ECO:0007669"/>
    <property type="project" value="UniProtKB-KW"/>
</dbReference>
<dbReference type="InterPro" id="IPR002142">
    <property type="entry name" value="Peptidase_S49"/>
</dbReference>
<dbReference type="InterPro" id="IPR047272">
    <property type="entry name" value="S49_SppA_C"/>
</dbReference>
<dbReference type="Gene3D" id="3.90.226.10">
    <property type="entry name" value="2-enoyl-CoA Hydratase, Chain A, domain 1"/>
    <property type="match status" value="1"/>
</dbReference>
<reference evidence="8 9" key="1">
    <citation type="submission" date="2019-03" db="EMBL/GenBank/DDBJ databases">
        <title>Paraburkholderia sp. 4M-K11, isolated from subtropical forest soil.</title>
        <authorList>
            <person name="Gao Z.-H."/>
            <person name="Qiu L.-H."/>
        </authorList>
    </citation>
    <scope>NUCLEOTIDE SEQUENCE [LARGE SCALE GENOMIC DNA]</scope>
    <source>
        <strain evidence="8 9">4M-K11</strain>
    </source>
</reference>
<feature type="domain" description="Peptidase S49" evidence="7">
    <location>
        <begin position="156"/>
        <end position="297"/>
    </location>
</feature>
<dbReference type="OrthoDB" id="9764363at2"/>
<organism evidence="8 9">
    <name type="scientific">Paraburkholderia silviterrae</name>
    <dbReference type="NCBI Taxonomy" id="2528715"/>
    <lineage>
        <taxon>Bacteria</taxon>
        <taxon>Pseudomonadati</taxon>
        <taxon>Pseudomonadota</taxon>
        <taxon>Betaproteobacteria</taxon>
        <taxon>Burkholderiales</taxon>
        <taxon>Burkholderiaceae</taxon>
        <taxon>Paraburkholderia</taxon>
    </lineage>
</organism>